<dbReference type="PANTHER" id="PTHR23521">
    <property type="entry name" value="TRANSPORTER MFS SUPERFAMILY"/>
    <property type="match status" value="1"/>
</dbReference>
<dbReference type="Proteomes" id="UP000434582">
    <property type="component" value="Unassembled WGS sequence"/>
</dbReference>
<dbReference type="PROSITE" id="PS50850">
    <property type="entry name" value="MFS"/>
    <property type="match status" value="1"/>
</dbReference>
<feature type="transmembrane region" description="Helical" evidence="5">
    <location>
        <begin position="259"/>
        <end position="281"/>
    </location>
</feature>
<dbReference type="InterPro" id="IPR011701">
    <property type="entry name" value="MFS"/>
</dbReference>
<dbReference type="InterPro" id="IPR047200">
    <property type="entry name" value="MFS_YcaD-like"/>
</dbReference>
<feature type="domain" description="Major facilitator superfamily (MFS) profile" evidence="6">
    <location>
        <begin position="259"/>
        <end position="478"/>
    </location>
</feature>
<feature type="transmembrane region" description="Helical" evidence="5">
    <location>
        <begin position="191"/>
        <end position="211"/>
    </location>
</feature>
<feature type="transmembrane region" description="Helical" evidence="5">
    <location>
        <begin position="349"/>
        <end position="371"/>
    </location>
</feature>
<dbReference type="CDD" id="cd17477">
    <property type="entry name" value="MFS_YcaD_like"/>
    <property type="match status" value="1"/>
</dbReference>
<feature type="transmembrane region" description="Helical" evidence="5">
    <location>
        <begin position="293"/>
        <end position="312"/>
    </location>
</feature>
<keyword evidence="2 5" id="KW-1133">Transmembrane helix</keyword>
<keyword evidence="1 5" id="KW-0812">Transmembrane</keyword>
<dbReference type="EMBL" id="WIVE01000009">
    <property type="protein sequence ID" value="MQX35824.1"/>
    <property type="molecule type" value="Genomic_DNA"/>
</dbReference>
<dbReference type="PANTHER" id="PTHR23521:SF3">
    <property type="entry name" value="MFS TRANSPORTER"/>
    <property type="match status" value="1"/>
</dbReference>
<dbReference type="InterPro" id="IPR020846">
    <property type="entry name" value="MFS_dom"/>
</dbReference>
<accession>A0A7X1ZD41</accession>
<dbReference type="GO" id="GO:0005886">
    <property type="term" value="C:plasma membrane"/>
    <property type="evidence" value="ECO:0007669"/>
    <property type="project" value="TreeGrafter"/>
</dbReference>
<feature type="transmembrane region" description="Helical" evidence="5">
    <location>
        <begin position="133"/>
        <end position="152"/>
    </location>
</feature>
<gene>
    <name evidence="7" type="ORF">GHC57_04745</name>
</gene>
<keyword evidence="3 5" id="KW-0472">Membrane</keyword>
<dbReference type="GO" id="GO:0022857">
    <property type="term" value="F:transmembrane transporter activity"/>
    <property type="evidence" value="ECO:0007669"/>
    <property type="project" value="InterPro"/>
</dbReference>
<evidence type="ECO:0000256" key="2">
    <source>
        <dbReference type="ARBA" id="ARBA00022989"/>
    </source>
</evidence>
<proteinExistence type="predicted"/>
<comment type="caution">
    <text evidence="7">The sequence shown here is derived from an EMBL/GenBank/DDBJ whole genome shotgun (WGS) entry which is preliminary data.</text>
</comment>
<dbReference type="SUPFAM" id="SSF103473">
    <property type="entry name" value="MFS general substrate transporter"/>
    <property type="match status" value="1"/>
</dbReference>
<feature type="transmembrane region" description="Helical" evidence="5">
    <location>
        <begin position="70"/>
        <end position="91"/>
    </location>
</feature>
<evidence type="ECO:0000259" key="6">
    <source>
        <dbReference type="PROSITE" id="PS50850"/>
    </source>
</evidence>
<evidence type="ECO:0000256" key="1">
    <source>
        <dbReference type="ARBA" id="ARBA00022692"/>
    </source>
</evidence>
<feature type="transmembrane region" description="Helical" evidence="5">
    <location>
        <begin position="217"/>
        <end position="238"/>
    </location>
</feature>
<dbReference type="Pfam" id="PF07690">
    <property type="entry name" value="MFS_1"/>
    <property type="match status" value="1"/>
</dbReference>
<name>A0A7X1ZD41_9PROT</name>
<feature type="transmembrane region" description="Helical" evidence="5">
    <location>
        <begin position="383"/>
        <end position="405"/>
    </location>
</feature>
<reference evidence="7 8" key="1">
    <citation type="submission" date="2019-10" db="EMBL/GenBank/DDBJ databases">
        <title>Draft whole-genome sequence of the purple nonsulfur photosynthetic bacterium Roseospira navarrensis DSM 15114.</title>
        <authorList>
            <person name="Kyndt J.A."/>
            <person name="Meyer T.E."/>
        </authorList>
    </citation>
    <scope>NUCLEOTIDE SEQUENCE [LARGE SCALE GENOMIC DNA]</scope>
    <source>
        <strain evidence="7 8">DSM 15114</strain>
    </source>
</reference>
<feature type="transmembrane region" description="Helical" evidence="5">
    <location>
        <begin position="417"/>
        <end position="438"/>
    </location>
</feature>
<feature type="region of interest" description="Disordered" evidence="4">
    <location>
        <begin position="35"/>
        <end position="58"/>
    </location>
</feature>
<feature type="compositionally biased region" description="Basic and acidic residues" evidence="4">
    <location>
        <begin position="48"/>
        <end position="58"/>
    </location>
</feature>
<feature type="transmembrane region" description="Helical" evidence="5">
    <location>
        <begin position="324"/>
        <end position="343"/>
    </location>
</feature>
<feature type="transmembrane region" description="Helical" evidence="5">
    <location>
        <begin position="158"/>
        <end position="179"/>
    </location>
</feature>
<evidence type="ECO:0000256" key="3">
    <source>
        <dbReference type="ARBA" id="ARBA00023136"/>
    </source>
</evidence>
<dbReference type="AlphaFoldDB" id="A0A7X1ZD41"/>
<keyword evidence="8" id="KW-1185">Reference proteome</keyword>
<sequence>MGARRGNRIGRSAFHSHARRPLSCGTGSVCTLHRGPPVTASASTTAEHTPHVDTSRAEDPGGLRVWQIRALLAGVALLLAGNGLQATLVGVRAGLENMSDTTIGLIMSAYFAGFAIGTVVAPRLIESVGHIRAYAALASIASALSLVFVIVVSPPVWMVLRALHGASYAGLLIVIETWLNGATGRDQRGHILAMYMIVFYAGWAASQPMLLMASPGGFVLFCLVSVCLSLSLVPITLSRAGVPGVVTADRPKLSQLYRISPFALFGSGLTGLAASAFFGMAPTFGQRIGLSEAGIAALIGLMLLGALALQWPFGWLSDRVDRRLVALAAAAASVAVSAGMTVMGPEAPLWSLLGLSFLLGGTLMPVYSLCVAHANDQIERNDLIAVASGLILIYGFGSVFGPFAASVLMGSLGPTGLFAFIGGTGVLILLMGVWRLLVAPAPDMEVKQGFVAVPHTSHAAYLLHRHGPGVTKGETAPR</sequence>
<dbReference type="Gene3D" id="1.20.1250.20">
    <property type="entry name" value="MFS general substrate transporter like domains"/>
    <property type="match status" value="2"/>
</dbReference>
<dbReference type="InterPro" id="IPR036259">
    <property type="entry name" value="MFS_trans_sf"/>
</dbReference>
<evidence type="ECO:0000313" key="8">
    <source>
        <dbReference type="Proteomes" id="UP000434582"/>
    </source>
</evidence>
<feature type="transmembrane region" description="Helical" evidence="5">
    <location>
        <begin position="103"/>
        <end position="121"/>
    </location>
</feature>
<evidence type="ECO:0000256" key="5">
    <source>
        <dbReference type="SAM" id="Phobius"/>
    </source>
</evidence>
<protein>
    <submittedName>
        <fullName evidence="7">MFS transporter</fullName>
    </submittedName>
</protein>
<evidence type="ECO:0000256" key="4">
    <source>
        <dbReference type="SAM" id="MobiDB-lite"/>
    </source>
</evidence>
<organism evidence="7 8">
    <name type="scientific">Roseospira navarrensis</name>
    <dbReference type="NCBI Taxonomy" id="140058"/>
    <lineage>
        <taxon>Bacteria</taxon>
        <taxon>Pseudomonadati</taxon>
        <taxon>Pseudomonadota</taxon>
        <taxon>Alphaproteobacteria</taxon>
        <taxon>Rhodospirillales</taxon>
        <taxon>Rhodospirillaceae</taxon>
        <taxon>Roseospira</taxon>
    </lineage>
</organism>
<dbReference type="OrthoDB" id="9810614at2"/>
<evidence type="ECO:0000313" key="7">
    <source>
        <dbReference type="EMBL" id="MQX35824.1"/>
    </source>
</evidence>